<feature type="non-terminal residue" evidence="1">
    <location>
        <position position="1"/>
    </location>
</feature>
<sequence length="19" mass="2008">RLAALWLAASRPCLPAEAV</sequence>
<accession>A0A392V0M8</accession>
<protein>
    <submittedName>
        <fullName evidence="1">Uncharacterized protein</fullName>
    </submittedName>
</protein>
<dbReference type="EMBL" id="LXQA011003285">
    <property type="protein sequence ID" value="MCI80789.1"/>
    <property type="molecule type" value="Genomic_DNA"/>
</dbReference>
<comment type="caution">
    <text evidence="1">The sequence shown here is derived from an EMBL/GenBank/DDBJ whole genome shotgun (WGS) entry which is preliminary data.</text>
</comment>
<proteinExistence type="predicted"/>
<dbReference type="AlphaFoldDB" id="A0A392V0M8"/>
<organism evidence="1 2">
    <name type="scientific">Trifolium medium</name>
    <dbReference type="NCBI Taxonomy" id="97028"/>
    <lineage>
        <taxon>Eukaryota</taxon>
        <taxon>Viridiplantae</taxon>
        <taxon>Streptophyta</taxon>
        <taxon>Embryophyta</taxon>
        <taxon>Tracheophyta</taxon>
        <taxon>Spermatophyta</taxon>
        <taxon>Magnoliopsida</taxon>
        <taxon>eudicotyledons</taxon>
        <taxon>Gunneridae</taxon>
        <taxon>Pentapetalae</taxon>
        <taxon>rosids</taxon>
        <taxon>fabids</taxon>
        <taxon>Fabales</taxon>
        <taxon>Fabaceae</taxon>
        <taxon>Papilionoideae</taxon>
        <taxon>50 kb inversion clade</taxon>
        <taxon>NPAAA clade</taxon>
        <taxon>Hologalegina</taxon>
        <taxon>IRL clade</taxon>
        <taxon>Trifolieae</taxon>
        <taxon>Trifolium</taxon>
    </lineage>
</organism>
<name>A0A392V0M8_9FABA</name>
<keyword evidence="2" id="KW-1185">Reference proteome</keyword>
<reference evidence="1 2" key="1">
    <citation type="journal article" date="2018" name="Front. Plant Sci.">
        <title>Red Clover (Trifolium pratense) and Zigzag Clover (T. medium) - A Picture of Genomic Similarities and Differences.</title>
        <authorList>
            <person name="Dluhosova J."/>
            <person name="Istvanek J."/>
            <person name="Nedelnik J."/>
            <person name="Repkova J."/>
        </authorList>
    </citation>
    <scope>NUCLEOTIDE SEQUENCE [LARGE SCALE GENOMIC DNA]</scope>
    <source>
        <strain evidence="2">cv. 10/8</strain>
        <tissue evidence="1">Leaf</tissue>
    </source>
</reference>
<dbReference type="Proteomes" id="UP000265520">
    <property type="component" value="Unassembled WGS sequence"/>
</dbReference>
<evidence type="ECO:0000313" key="1">
    <source>
        <dbReference type="EMBL" id="MCI80789.1"/>
    </source>
</evidence>
<evidence type="ECO:0000313" key="2">
    <source>
        <dbReference type="Proteomes" id="UP000265520"/>
    </source>
</evidence>